<evidence type="ECO:0000256" key="2">
    <source>
        <dbReference type="ARBA" id="ARBA00004734"/>
    </source>
</evidence>
<dbReference type="FunFam" id="1.20.200.10:FF:000008">
    <property type="entry name" value="Adenylosuccinate lyase"/>
    <property type="match status" value="1"/>
</dbReference>
<dbReference type="InterPro" id="IPR000362">
    <property type="entry name" value="Fumarate_lyase_fam"/>
</dbReference>
<dbReference type="InterPro" id="IPR024083">
    <property type="entry name" value="Fumarase/histidase_N"/>
</dbReference>
<dbReference type="GO" id="GO:0004018">
    <property type="term" value="F:N6-(1,2-dicarboxyethyl)AMP AMP-lyase (fumarate-forming) activity"/>
    <property type="evidence" value="ECO:0007669"/>
    <property type="project" value="UniProtKB-UniRule"/>
</dbReference>
<dbReference type="Gene3D" id="1.20.200.10">
    <property type="entry name" value="Fumarase/aspartase (Central domain)"/>
    <property type="match status" value="1"/>
</dbReference>
<proteinExistence type="inferred from homology"/>
<dbReference type="FunFam" id="1.10.40.30:FF:000007">
    <property type="entry name" value="Adenylosuccinate lyase"/>
    <property type="match status" value="1"/>
</dbReference>
<dbReference type="SUPFAM" id="SSF48557">
    <property type="entry name" value="L-aspartase-like"/>
    <property type="match status" value="1"/>
</dbReference>
<dbReference type="GO" id="GO:0044208">
    <property type="term" value="P:'de novo' AMP biosynthetic process"/>
    <property type="evidence" value="ECO:0007669"/>
    <property type="project" value="TreeGrafter"/>
</dbReference>
<evidence type="ECO:0000256" key="1">
    <source>
        <dbReference type="ARBA" id="ARBA00004706"/>
    </source>
</evidence>
<dbReference type="GO" id="GO:0070626">
    <property type="term" value="F:(S)-2-(5-amino-1-(5-phospho-D-ribosyl)imidazole-4-carboxamido) succinate lyase (fumarate-forming) activity"/>
    <property type="evidence" value="ECO:0007669"/>
    <property type="project" value="TreeGrafter"/>
</dbReference>
<name>A0A917Q6R2_9HYPH</name>
<dbReference type="PANTHER" id="PTHR43172">
    <property type="entry name" value="ADENYLOSUCCINATE LYASE"/>
    <property type="match status" value="1"/>
</dbReference>
<comment type="caution">
    <text evidence="14">The sequence shown here is derived from an EMBL/GenBank/DDBJ whole genome shotgun (WGS) entry which is preliminary data.</text>
</comment>
<evidence type="ECO:0000256" key="5">
    <source>
        <dbReference type="ARBA" id="ARBA00017058"/>
    </source>
</evidence>
<comment type="catalytic activity">
    <reaction evidence="10">
        <text>N(6)-(1,2-dicarboxyethyl)-AMP = fumarate + AMP</text>
        <dbReference type="Rhea" id="RHEA:16853"/>
        <dbReference type="ChEBI" id="CHEBI:29806"/>
        <dbReference type="ChEBI" id="CHEBI:57567"/>
        <dbReference type="ChEBI" id="CHEBI:456215"/>
        <dbReference type="EC" id="4.3.2.2"/>
    </reaction>
    <physiologicalReaction direction="left-to-right" evidence="10">
        <dbReference type="Rhea" id="RHEA:16854"/>
    </physiologicalReaction>
</comment>
<dbReference type="Gene3D" id="1.10.40.30">
    <property type="entry name" value="Fumarase/aspartase (C-terminal domain)"/>
    <property type="match status" value="1"/>
</dbReference>
<evidence type="ECO:0000256" key="9">
    <source>
        <dbReference type="ARBA" id="ARBA00030717"/>
    </source>
</evidence>
<evidence type="ECO:0000256" key="10">
    <source>
        <dbReference type="ARBA" id="ARBA00049115"/>
    </source>
</evidence>
<dbReference type="AlphaFoldDB" id="A0A917Q6R2"/>
<dbReference type="PANTHER" id="PTHR43172:SF1">
    <property type="entry name" value="ADENYLOSUCCINATE LYASE"/>
    <property type="match status" value="1"/>
</dbReference>
<dbReference type="InterPro" id="IPR022761">
    <property type="entry name" value="Fumarate_lyase_N"/>
</dbReference>
<dbReference type="GO" id="GO:0005829">
    <property type="term" value="C:cytosol"/>
    <property type="evidence" value="ECO:0007669"/>
    <property type="project" value="TreeGrafter"/>
</dbReference>
<dbReference type="Proteomes" id="UP000600449">
    <property type="component" value="Unassembled WGS sequence"/>
</dbReference>
<comment type="similarity">
    <text evidence="3 12">Belongs to the lyase 1 family. Adenylosuccinate lyase subfamily.</text>
</comment>
<evidence type="ECO:0000256" key="7">
    <source>
        <dbReference type="ARBA" id="ARBA00023239"/>
    </source>
</evidence>
<evidence type="ECO:0000256" key="6">
    <source>
        <dbReference type="ARBA" id="ARBA00022755"/>
    </source>
</evidence>
<evidence type="ECO:0000256" key="11">
    <source>
        <dbReference type="NCBIfam" id="TIGR00928"/>
    </source>
</evidence>
<dbReference type="RefSeq" id="WP_188911803.1">
    <property type="nucleotide sequence ID" value="NZ_BMMF01000004.1"/>
</dbReference>
<evidence type="ECO:0000256" key="8">
    <source>
        <dbReference type="ARBA" id="ARBA00024477"/>
    </source>
</evidence>
<dbReference type="Pfam" id="PF00206">
    <property type="entry name" value="Lyase_1"/>
    <property type="match status" value="1"/>
</dbReference>
<accession>A0A917Q6R2</accession>
<dbReference type="CDD" id="cd01360">
    <property type="entry name" value="Adenylsuccinate_lyase_1"/>
    <property type="match status" value="1"/>
</dbReference>
<keyword evidence="6 12" id="KW-0658">Purine biosynthesis</keyword>
<dbReference type="SMART" id="SM00998">
    <property type="entry name" value="ADSL_C"/>
    <property type="match status" value="1"/>
</dbReference>
<dbReference type="Pfam" id="PF10397">
    <property type="entry name" value="ADSL_C"/>
    <property type="match status" value="1"/>
</dbReference>
<comment type="pathway">
    <text evidence="2 12">Purine metabolism; AMP biosynthesis via de novo pathway; AMP from IMP: step 2/2.</text>
</comment>
<evidence type="ECO:0000256" key="4">
    <source>
        <dbReference type="ARBA" id="ARBA00012339"/>
    </source>
</evidence>
<dbReference type="Gene3D" id="1.10.275.10">
    <property type="entry name" value="Fumarase/aspartase (N-terminal domain)"/>
    <property type="match status" value="1"/>
</dbReference>
<keyword evidence="15" id="KW-1185">Reference proteome</keyword>
<dbReference type="PRINTS" id="PR00145">
    <property type="entry name" value="ARGSUCLYASE"/>
</dbReference>
<dbReference type="EC" id="4.3.2.2" evidence="4 11"/>
<sequence length="435" mass="48207">MVPRYSRPEMVALWSPETKYRIWFEIEAHATSALAELGIVPKEAAAIVWEKGAAATFDVARIDAIERETKHDVIAFLTHLAEIVGPEARFVHQGMTSSDVLDTTLAVQLARASDILLADLDALLAALERRAHEHKLTPTIGRSHGIHAEPTTFGVKLAQAHAEFARCRARLVAARAEIATCAISGAVGTFANIDPRVEEYVAQRMGLSPEPVSTQVIPRDRHAMFFATLAVIASSIERLATEIRHLQRTEVLEAEEFFSEGQKGSSAMPHKRNPVLTENLTGLARMVRAYCVPAMENVALWHERDISHSSVERMIGPDATITLDFALARLTGVVDKLLIYPERMQANLDRLGGLIHSQRVLLALTQKGVSREDAYRLVQRNAMPVWRGEGDFLTLLKADAEVSAKLDATELESLFDLGYHFKHVDTIFRRVFGEG</sequence>
<comment type="catalytic activity">
    <reaction evidence="8">
        <text>(2S)-2-[5-amino-1-(5-phospho-beta-D-ribosyl)imidazole-4-carboxamido]succinate = 5-amino-1-(5-phospho-beta-D-ribosyl)imidazole-4-carboxamide + fumarate</text>
        <dbReference type="Rhea" id="RHEA:23920"/>
        <dbReference type="ChEBI" id="CHEBI:29806"/>
        <dbReference type="ChEBI" id="CHEBI:58443"/>
        <dbReference type="ChEBI" id="CHEBI:58475"/>
        <dbReference type="EC" id="4.3.2.2"/>
    </reaction>
    <physiologicalReaction direction="left-to-right" evidence="8">
        <dbReference type="Rhea" id="RHEA:23921"/>
    </physiologicalReaction>
</comment>
<gene>
    <name evidence="14" type="primary">purB</name>
    <name evidence="14" type="ORF">GCM10011322_17790</name>
</gene>
<dbReference type="InterPro" id="IPR020557">
    <property type="entry name" value="Fumarate_lyase_CS"/>
</dbReference>
<reference evidence="14 15" key="1">
    <citation type="journal article" date="2014" name="Int. J. Syst. Evol. Microbiol.">
        <title>Complete genome sequence of Corynebacterium casei LMG S-19264T (=DSM 44701T), isolated from a smear-ripened cheese.</title>
        <authorList>
            <consortium name="US DOE Joint Genome Institute (JGI-PGF)"/>
            <person name="Walter F."/>
            <person name="Albersmeier A."/>
            <person name="Kalinowski J."/>
            <person name="Ruckert C."/>
        </authorList>
    </citation>
    <scope>NUCLEOTIDE SEQUENCE [LARGE SCALE GENOMIC DNA]</scope>
    <source>
        <strain evidence="14 15">CGMCC 1.9161</strain>
    </source>
</reference>
<evidence type="ECO:0000256" key="3">
    <source>
        <dbReference type="ARBA" id="ARBA00008273"/>
    </source>
</evidence>
<dbReference type="PROSITE" id="PS00163">
    <property type="entry name" value="FUMARATE_LYASES"/>
    <property type="match status" value="1"/>
</dbReference>
<evidence type="ECO:0000259" key="13">
    <source>
        <dbReference type="SMART" id="SM00998"/>
    </source>
</evidence>
<dbReference type="PRINTS" id="PR00149">
    <property type="entry name" value="FUMRATELYASE"/>
</dbReference>
<comment type="pathway">
    <text evidence="1 12">Purine metabolism; IMP biosynthesis via de novo pathway; 5-amino-1-(5-phospho-D-ribosyl)imidazole-4-carboxamide from 5-amino-1-(5-phospho-D-ribosyl)imidazole-4-carboxylate: step 2/2.</text>
</comment>
<dbReference type="EMBL" id="BMMF01000004">
    <property type="protein sequence ID" value="GGK31668.1"/>
    <property type="molecule type" value="Genomic_DNA"/>
</dbReference>
<evidence type="ECO:0000256" key="12">
    <source>
        <dbReference type="RuleBase" id="RU361172"/>
    </source>
</evidence>
<dbReference type="InterPro" id="IPR019468">
    <property type="entry name" value="AdenyloSucc_lyase_C"/>
</dbReference>
<protein>
    <recommendedName>
        <fullName evidence="5 11">Adenylosuccinate lyase</fullName>
        <shortName evidence="12">ASL</shortName>
        <ecNumber evidence="4 11">4.3.2.2</ecNumber>
    </recommendedName>
    <alternativeName>
        <fullName evidence="9 12">Adenylosuccinase</fullName>
    </alternativeName>
</protein>
<organism evidence="14 15">
    <name type="scientific">Salinarimonas ramus</name>
    <dbReference type="NCBI Taxonomy" id="690164"/>
    <lineage>
        <taxon>Bacteria</taxon>
        <taxon>Pseudomonadati</taxon>
        <taxon>Pseudomonadota</taxon>
        <taxon>Alphaproteobacteria</taxon>
        <taxon>Hyphomicrobiales</taxon>
        <taxon>Salinarimonadaceae</taxon>
        <taxon>Salinarimonas</taxon>
    </lineage>
</organism>
<dbReference type="InterPro" id="IPR008948">
    <property type="entry name" value="L-Aspartase-like"/>
</dbReference>
<keyword evidence="7 12" id="KW-0456">Lyase</keyword>
<evidence type="ECO:0000313" key="15">
    <source>
        <dbReference type="Proteomes" id="UP000600449"/>
    </source>
</evidence>
<dbReference type="NCBIfam" id="TIGR00928">
    <property type="entry name" value="purB"/>
    <property type="match status" value="1"/>
</dbReference>
<feature type="domain" description="Adenylosuccinate lyase C-terminal" evidence="13">
    <location>
        <begin position="352"/>
        <end position="432"/>
    </location>
</feature>
<evidence type="ECO:0000313" key="14">
    <source>
        <dbReference type="EMBL" id="GGK31668.1"/>
    </source>
</evidence>
<dbReference type="InterPro" id="IPR004769">
    <property type="entry name" value="Pur_lyase"/>
</dbReference>